<dbReference type="EMBL" id="AP018738">
    <property type="protein sequence ID" value="BBE50441.1"/>
    <property type="molecule type" value="Genomic_DNA"/>
</dbReference>
<protein>
    <submittedName>
        <fullName evidence="1">Uncharacterized protein</fullName>
    </submittedName>
</protein>
<dbReference type="RefSeq" id="WP_062626916.1">
    <property type="nucleotide sequence ID" value="NZ_AP018738.1"/>
</dbReference>
<gene>
    <name evidence="1" type="ORF">OYT1_ch0878</name>
</gene>
<dbReference type="Proteomes" id="UP000033070">
    <property type="component" value="Chromosome"/>
</dbReference>
<accession>A0A2Z6GA74</accession>
<evidence type="ECO:0000313" key="1">
    <source>
        <dbReference type="EMBL" id="BBE50441.1"/>
    </source>
</evidence>
<dbReference type="KEGG" id="fam:OYT1_ch0878"/>
<name>A0A2Z6GA74_9PROT</name>
<proteinExistence type="predicted"/>
<dbReference type="STRING" id="1188319.OYT1_01747"/>
<evidence type="ECO:0000313" key="2">
    <source>
        <dbReference type="Proteomes" id="UP000033070"/>
    </source>
</evidence>
<sequence length="88" mass="9699">MKEGVKYVLVEIPESEDIAQRLTQVGLKGTMLGYASQEVSAELFMAAPDLRDALAVLNSFCNSTSVYMSVPPIFMERADSALNKARRK</sequence>
<organism evidence="1 2">
    <name type="scientific">Ferriphaselus amnicola</name>
    <dbReference type="NCBI Taxonomy" id="1188319"/>
    <lineage>
        <taxon>Bacteria</taxon>
        <taxon>Pseudomonadati</taxon>
        <taxon>Pseudomonadota</taxon>
        <taxon>Betaproteobacteria</taxon>
        <taxon>Nitrosomonadales</taxon>
        <taxon>Gallionellaceae</taxon>
        <taxon>Ferriphaselus</taxon>
    </lineage>
</organism>
<reference evidence="1 2" key="1">
    <citation type="submission" date="2018-06" db="EMBL/GenBank/DDBJ databases">
        <title>OYT1 Genome Sequencing.</title>
        <authorList>
            <person name="Kato S."/>
            <person name="Itoh T."/>
            <person name="Ohkuma M."/>
        </authorList>
    </citation>
    <scope>NUCLEOTIDE SEQUENCE [LARGE SCALE GENOMIC DNA]</scope>
    <source>
        <strain evidence="1 2">OYT1</strain>
    </source>
</reference>
<keyword evidence="2" id="KW-1185">Reference proteome</keyword>
<dbReference type="AlphaFoldDB" id="A0A2Z6GA74"/>